<evidence type="ECO:0000313" key="2">
    <source>
        <dbReference type="Proteomes" id="UP001055879"/>
    </source>
</evidence>
<keyword evidence="2" id="KW-1185">Reference proteome</keyword>
<name>A0ACB9B2E8_ARCLA</name>
<protein>
    <submittedName>
        <fullName evidence="1">Uncharacterized protein</fullName>
    </submittedName>
</protein>
<dbReference type="Proteomes" id="UP001055879">
    <property type="component" value="Linkage Group LG07"/>
</dbReference>
<sequence length="337" mass="37726">MDQLKQIHLQTIVRGVSLDPLVSSKIIAFCCRGDQGGVDYARQVFDGIPEPKVFLWNMMIKGYSCTSSTGYAVAMYVEMLRRNVKPDNYTFPFLLKGFTRSVGLGIGKGIHCHVCKFGFGFGSNAAVDTSLIRMYSLRGNVDDARRVFDASSKSDAIAWNIMIAGYNRSKLFDESRKLFQEMEKRRVVPTSVTLVSMLSACSKLKDGDGCKRVHGYVKDGRVASNLVLHNALIDAYAACGEMNAALAVFEKMKTRDVISWTAVLSGFLNAGKLDIAREFFNQMPDRDLVSWTAMIDGYDRSHLLWKEIYSTLEMLTEVLRVSGYTPQTNETFLDIVE</sequence>
<reference evidence="1 2" key="2">
    <citation type="journal article" date="2022" name="Mol. Ecol. Resour.">
        <title>The genomes of chicory, endive, great burdock and yacon provide insights into Asteraceae paleo-polyploidization history and plant inulin production.</title>
        <authorList>
            <person name="Fan W."/>
            <person name="Wang S."/>
            <person name="Wang H."/>
            <person name="Wang A."/>
            <person name="Jiang F."/>
            <person name="Liu H."/>
            <person name="Zhao H."/>
            <person name="Xu D."/>
            <person name="Zhang Y."/>
        </authorList>
    </citation>
    <scope>NUCLEOTIDE SEQUENCE [LARGE SCALE GENOMIC DNA]</scope>
    <source>
        <strain evidence="2">cv. Niubang</strain>
    </source>
</reference>
<organism evidence="1 2">
    <name type="scientific">Arctium lappa</name>
    <name type="common">Greater burdock</name>
    <name type="synonym">Lappa major</name>
    <dbReference type="NCBI Taxonomy" id="4217"/>
    <lineage>
        <taxon>Eukaryota</taxon>
        <taxon>Viridiplantae</taxon>
        <taxon>Streptophyta</taxon>
        <taxon>Embryophyta</taxon>
        <taxon>Tracheophyta</taxon>
        <taxon>Spermatophyta</taxon>
        <taxon>Magnoliopsida</taxon>
        <taxon>eudicotyledons</taxon>
        <taxon>Gunneridae</taxon>
        <taxon>Pentapetalae</taxon>
        <taxon>asterids</taxon>
        <taxon>campanulids</taxon>
        <taxon>Asterales</taxon>
        <taxon>Asteraceae</taxon>
        <taxon>Carduoideae</taxon>
        <taxon>Cardueae</taxon>
        <taxon>Arctiinae</taxon>
        <taxon>Arctium</taxon>
    </lineage>
</organism>
<reference evidence="2" key="1">
    <citation type="journal article" date="2022" name="Mol. Ecol. Resour.">
        <title>The genomes of chicory, endive, great burdock and yacon provide insights into Asteraceae palaeo-polyploidization history and plant inulin production.</title>
        <authorList>
            <person name="Fan W."/>
            <person name="Wang S."/>
            <person name="Wang H."/>
            <person name="Wang A."/>
            <person name="Jiang F."/>
            <person name="Liu H."/>
            <person name="Zhao H."/>
            <person name="Xu D."/>
            <person name="Zhang Y."/>
        </authorList>
    </citation>
    <scope>NUCLEOTIDE SEQUENCE [LARGE SCALE GENOMIC DNA]</scope>
    <source>
        <strain evidence="2">cv. Niubang</strain>
    </source>
</reference>
<evidence type="ECO:0000313" key="1">
    <source>
        <dbReference type="EMBL" id="KAI3716263.1"/>
    </source>
</evidence>
<accession>A0ACB9B2E8</accession>
<proteinExistence type="predicted"/>
<dbReference type="EMBL" id="CM042053">
    <property type="protein sequence ID" value="KAI3716263.1"/>
    <property type="molecule type" value="Genomic_DNA"/>
</dbReference>
<gene>
    <name evidence="1" type="ORF">L6452_23480</name>
</gene>
<comment type="caution">
    <text evidence="1">The sequence shown here is derived from an EMBL/GenBank/DDBJ whole genome shotgun (WGS) entry which is preliminary data.</text>
</comment>